<dbReference type="Gene3D" id="3.10.180.10">
    <property type="entry name" value="2,3-Dihydroxybiphenyl 1,2-Dioxygenase, domain 1"/>
    <property type="match status" value="1"/>
</dbReference>
<dbReference type="Proteomes" id="UP001203665">
    <property type="component" value="Unassembled WGS sequence"/>
</dbReference>
<dbReference type="EMBL" id="JAMQJY010000001">
    <property type="protein sequence ID" value="MCM2674135.1"/>
    <property type="molecule type" value="Genomic_DNA"/>
</dbReference>
<dbReference type="InterPro" id="IPR037523">
    <property type="entry name" value="VOC_core"/>
</dbReference>
<comment type="caution">
    <text evidence="2">The sequence shown here is derived from an EMBL/GenBank/DDBJ whole genome shotgun (WGS) entry which is preliminary data.</text>
</comment>
<evidence type="ECO:0000259" key="1">
    <source>
        <dbReference type="PROSITE" id="PS51819"/>
    </source>
</evidence>
<feature type="domain" description="VOC" evidence="1">
    <location>
        <begin position="2"/>
        <end position="116"/>
    </location>
</feature>
<dbReference type="RefSeq" id="WP_251603159.1">
    <property type="nucleotide sequence ID" value="NZ_JAMQJY010000001.1"/>
</dbReference>
<keyword evidence="2" id="KW-0560">Oxidoreductase</keyword>
<gene>
    <name evidence="2" type="ORF">NDM98_00445</name>
</gene>
<protein>
    <submittedName>
        <fullName evidence="2">Ring-cleaving dioxygenase</fullName>
    </submittedName>
</protein>
<organism evidence="2 3">
    <name type="scientific">Alkalicoccobacillus plakortidis</name>
    <dbReference type="NCBI Taxonomy" id="444060"/>
    <lineage>
        <taxon>Bacteria</taxon>
        <taxon>Bacillati</taxon>
        <taxon>Bacillota</taxon>
        <taxon>Bacilli</taxon>
        <taxon>Bacillales</taxon>
        <taxon>Bacillaceae</taxon>
        <taxon>Alkalicoccobacillus</taxon>
    </lineage>
</organism>
<dbReference type="GO" id="GO:0051213">
    <property type="term" value="F:dioxygenase activity"/>
    <property type="evidence" value="ECO:0007669"/>
    <property type="project" value="UniProtKB-KW"/>
</dbReference>
<sequence>MKIQTLTLLTNNLKEMKEFYHERLQLPLRGDRAKSFSVQIGASILEFKKNNDDTDPFYHFAMNIPRNKFREAKSWIRSITNLNTHNETDEVFFKNWNAYAVYFTDPAGNIVEFIARQHDSIQKSHSHFNSDQIINISEIGIVTNQVQTIAKQINKIGIENSRQGTEDFSPLGDVEGLFIIVKSNRIWFFSDQPASFFPVEIKVKDFGTFIFNKVDKVSI</sequence>
<evidence type="ECO:0000313" key="2">
    <source>
        <dbReference type="EMBL" id="MCM2674135.1"/>
    </source>
</evidence>
<dbReference type="InterPro" id="IPR029068">
    <property type="entry name" value="Glyas_Bleomycin-R_OHBP_Dase"/>
</dbReference>
<name>A0ABT0XE11_9BACI</name>
<keyword evidence="2" id="KW-0223">Dioxygenase</keyword>
<reference evidence="2" key="1">
    <citation type="submission" date="2022-06" db="EMBL/GenBank/DDBJ databases">
        <title>Alkalicoccobacillus porphyridii sp. nov., isolated from a marine red alga, Porphyridium purpureum and reclassification of Shouchella plakortidis and Shouchella gibsonii as Alkalicoccobacillus plakortidis comb. nov. and Alkalicoccobacillus gibsonii comb. nov.</title>
        <authorList>
            <person name="Kim K.H."/>
            <person name="Lee J.K."/>
            <person name="Han D.M."/>
            <person name="Baek J.H."/>
            <person name="Jeon C.O."/>
        </authorList>
    </citation>
    <scope>NUCLEOTIDE SEQUENCE</scope>
    <source>
        <strain evidence="2">DSM 19153</strain>
    </source>
</reference>
<dbReference type="SUPFAM" id="SSF54593">
    <property type="entry name" value="Glyoxalase/Bleomycin resistance protein/Dihydroxybiphenyl dioxygenase"/>
    <property type="match status" value="1"/>
</dbReference>
<proteinExistence type="predicted"/>
<keyword evidence="3" id="KW-1185">Reference proteome</keyword>
<dbReference type="PROSITE" id="PS51819">
    <property type="entry name" value="VOC"/>
    <property type="match status" value="1"/>
</dbReference>
<accession>A0ABT0XE11</accession>
<evidence type="ECO:0000313" key="3">
    <source>
        <dbReference type="Proteomes" id="UP001203665"/>
    </source>
</evidence>